<gene>
    <name evidence="2" type="ORF">HAX54_037616</name>
</gene>
<keyword evidence="1" id="KW-0175">Coiled coil</keyword>
<accession>A0ABS8VJQ3</accession>
<feature type="coiled-coil region" evidence="1">
    <location>
        <begin position="44"/>
        <end position="114"/>
    </location>
</feature>
<proteinExistence type="predicted"/>
<protein>
    <submittedName>
        <fullName evidence="2">Uncharacterized protein</fullName>
    </submittedName>
</protein>
<dbReference type="Proteomes" id="UP000823775">
    <property type="component" value="Unassembled WGS sequence"/>
</dbReference>
<comment type="caution">
    <text evidence="2">The sequence shown here is derived from an EMBL/GenBank/DDBJ whole genome shotgun (WGS) entry which is preliminary data.</text>
</comment>
<dbReference type="EMBL" id="JACEIK010005052">
    <property type="protein sequence ID" value="MCE0480597.1"/>
    <property type="molecule type" value="Genomic_DNA"/>
</dbReference>
<evidence type="ECO:0000313" key="2">
    <source>
        <dbReference type="EMBL" id="MCE0480597.1"/>
    </source>
</evidence>
<organism evidence="2 3">
    <name type="scientific">Datura stramonium</name>
    <name type="common">Jimsonweed</name>
    <name type="synonym">Common thornapple</name>
    <dbReference type="NCBI Taxonomy" id="4076"/>
    <lineage>
        <taxon>Eukaryota</taxon>
        <taxon>Viridiplantae</taxon>
        <taxon>Streptophyta</taxon>
        <taxon>Embryophyta</taxon>
        <taxon>Tracheophyta</taxon>
        <taxon>Spermatophyta</taxon>
        <taxon>Magnoliopsida</taxon>
        <taxon>eudicotyledons</taxon>
        <taxon>Gunneridae</taxon>
        <taxon>Pentapetalae</taxon>
        <taxon>asterids</taxon>
        <taxon>lamiids</taxon>
        <taxon>Solanales</taxon>
        <taxon>Solanaceae</taxon>
        <taxon>Solanoideae</taxon>
        <taxon>Datureae</taxon>
        <taxon>Datura</taxon>
    </lineage>
</organism>
<evidence type="ECO:0000313" key="3">
    <source>
        <dbReference type="Proteomes" id="UP000823775"/>
    </source>
</evidence>
<reference evidence="2 3" key="1">
    <citation type="journal article" date="2021" name="BMC Genomics">
        <title>Datura genome reveals duplications of psychoactive alkaloid biosynthetic genes and high mutation rate following tissue culture.</title>
        <authorList>
            <person name="Rajewski A."/>
            <person name="Carter-House D."/>
            <person name="Stajich J."/>
            <person name="Litt A."/>
        </authorList>
    </citation>
    <scope>NUCLEOTIDE SEQUENCE [LARGE SCALE GENOMIC DNA]</scope>
    <source>
        <strain evidence="2">AR-01</strain>
    </source>
</reference>
<name>A0ABS8VJQ3_DATST</name>
<evidence type="ECO:0000256" key="1">
    <source>
        <dbReference type="SAM" id="Coils"/>
    </source>
</evidence>
<sequence>MCGGQDDHCYDCVYASYPPPTPYYDDSIFSCEINRNNEPINGGMKELKDMLKCLMEKYDEKKLLLERQEASICNLEAQLSQLVQALTTQHINTVDSSQEELEFEEELKEHEKRKYLKDAKASEIVRTKCGVLTQEIMPGRNLSTS</sequence>
<keyword evidence="3" id="KW-1185">Reference proteome</keyword>